<keyword evidence="2" id="KW-0808">Transferase</keyword>
<dbReference type="InterPro" id="IPR000053">
    <property type="entry name" value="Thymidine/pyrmidine_PPase"/>
</dbReference>
<reference evidence="4" key="1">
    <citation type="journal article" date="2019" name="Int. J. Syst. Evol. Microbiol.">
        <title>The Global Catalogue of Microorganisms (GCM) 10K type strain sequencing project: providing services to taxonomists for standard genome sequencing and annotation.</title>
        <authorList>
            <consortium name="The Broad Institute Genomics Platform"/>
            <consortium name="The Broad Institute Genome Sequencing Center for Infectious Disease"/>
            <person name="Wu L."/>
            <person name="Ma J."/>
        </authorList>
    </citation>
    <scope>NUCLEOTIDE SEQUENCE [LARGE SCALE GENOMIC DNA]</scope>
    <source>
        <strain evidence="4">JCM 17759</strain>
    </source>
</reference>
<evidence type="ECO:0000256" key="1">
    <source>
        <dbReference type="ARBA" id="ARBA00022676"/>
    </source>
</evidence>
<dbReference type="SUPFAM" id="SSF52418">
    <property type="entry name" value="Nucleoside phosphorylase/phosphoribosyltransferase catalytic domain"/>
    <property type="match status" value="1"/>
</dbReference>
<dbReference type="EMBL" id="BAABGA010000121">
    <property type="protein sequence ID" value="GAA4473614.1"/>
    <property type="molecule type" value="Genomic_DNA"/>
</dbReference>
<dbReference type="Gene3D" id="3.40.1030.10">
    <property type="entry name" value="Nucleoside phosphorylase/phosphoribosyltransferase catalytic domain"/>
    <property type="match status" value="1"/>
</dbReference>
<keyword evidence="1" id="KW-0328">Glycosyltransferase</keyword>
<dbReference type="PANTHER" id="PTHR10515:SF0">
    <property type="entry name" value="THYMIDINE PHOSPHORYLASE"/>
    <property type="match status" value="1"/>
</dbReference>
<protein>
    <submittedName>
        <fullName evidence="3">Uncharacterized protein</fullName>
    </submittedName>
</protein>
<dbReference type="InterPro" id="IPR035902">
    <property type="entry name" value="Nuc_phospho_transferase"/>
</dbReference>
<evidence type="ECO:0000256" key="2">
    <source>
        <dbReference type="ARBA" id="ARBA00022679"/>
    </source>
</evidence>
<gene>
    <name evidence="3" type="ORF">GCM10023156_71790</name>
</gene>
<comment type="caution">
    <text evidence="3">The sequence shown here is derived from an EMBL/GenBank/DDBJ whole genome shotgun (WGS) entry which is preliminary data.</text>
</comment>
<evidence type="ECO:0000313" key="3">
    <source>
        <dbReference type="EMBL" id="GAA4473614.1"/>
    </source>
</evidence>
<organism evidence="3 4">
    <name type="scientific">Novipirellula rosea</name>
    <dbReference type="NCBI Taxonomy" id="1031540"/>
    <lineage>
        <taxon>Bacteria</taxon>
        <taxon>Pseudomonadati</taxon>
        <taxon>Planctomycetota</taxon>
        <taxon>Planctomycetia</taxon>
        <taxon>Pirellulales</taxon>
        <taxon>Pirellulaceae</taxon>
        <taxon>Novipirellula</taxon>
    </lineage>
</organism>
<keyword evidence="4" id="KW-1185">Reference proteome</keyword>
<dbReference type="PANTHER" id="PTHR10515">
    <property type="entry name" value="THYMIDINE PHOSPHORYLASE"/>
    <property type="match status" value="1"/>
</dbReference>
<dbReference type="Proteomes" id="UP001500840">
    <property type="component" value="Unassembled WGS sequence"/>
</dbReference>
<name>A0ABP8NX89_9BACT</name>
<sequence length="301" mass="32876">MAQVPDFQFTLTEADVNEALAKSRFAHFLAAGQHAPKDGKLFEYRKSVGAVNVPELAMASLLSKKIAVGVATVGLDVRVSKHGNFGTTWEEARANSRRIVKVGRELGINVTCFLSGGSRSYQPFIGRGEALIALDQLVEGDEGSWLLHHAEQCFAMANSIAPSNGTWTQVRKNLGNAFEQHLNAQGTDGHRFKTAVDNVRNQTRVPVLARTEGFAKISLGLLRRVFVETQDAYKSASDPFPDPIGVVLSKNSGDYCRTGEELASVRCCKEHFKLVMESLQKAIKVSAFPGESGFLEEVKHV</sequence>
<accession>A0ABP8NX89</accession>
<evidence type="ECO:0000313" key="4">
    <source>
        <dbReference type="Proteomes" id="UP001500840"/>
    </source>
</evidence>
<proteinExistence type="predicted"/>